<protein>
    <submittedName>
        <fullName evidence="7">O-acetylserine/cysteine efflux transporter</fullName>
    </submittedName>
</protein>
<organism evidence="7 8">
    <name type="scientific">Luteibacter jiangsuensis</name>
    <dbReference type="NCBI Taxonomy" id="637577"/>
    <lineage>
        <taxon>Bacteria</taxon>
        <taxon>Pseudomonadati</taxon>
        <taxon>Pseudomonadota</taxon>
        <taxon>Gammaproteobacteria</taxon>
        <taxon>Lysobacterales</taxon>
        <taxon>Rhodanobacteraceae</taxon>
        <taxon>Luteibacter</taxon>
    </lineage>
</organism>
<feature type="transmembrane region" description="Helical" evidence="5">
    <location>
        <begin position="57"/>
        <end position="77"/>
    </location>
</feature>
<feature type="domain" description="EamA" evidence="6">
    <location>
        <begin position="6"/>
        <end position="132"/>
    </location>
</feature>
<evidence type="ECO:0000256" key="3">
    <source>
        <dbReference type="ARBA" id="ARBA00022989"/>
    </source>
</evidence>
<name>A0ABT9SVX7_9GAMM</name>
<proteinExistence type="predicted"/>
<keyword evidence="2 5" id="KW-0812">Transmembrane</keyword>
<evidence type="ECO:0000256" key="1">
    <source>
        <dbReference type="ARBA" id="ARBA00004141"/>
    </source>
</evidence>
<evidence type="ECO:0000313" key="8">
    <source>
        <dbReference type="Proteomes" id="UP001237737"/>
    </source>
</evidence>
<feature type="transmembrane region" description="Helical" evidence="5">
    <location>
        <begin position="32"/>
        <end position="50"/>
    </location>
</feature>
<feature type="transmembrane region" description="Helical" evidence="5">
    <location>
        <begin position="142"/>
        <end position="161"/>
    </location>
</feature>
<evidence type="ECO:0000256" key="4">
    <source>
        <dbReference type="ARBA" id="ARBA00023136"/>
    </source>
</evidence>
<feature type="transmembrane region" description="Helical" evidence="5">
    <location>
        <begin position="204"/>
        <end position="227"/>
    </location>
</feature>
<dbReference type="InterPro" id="IPR050638">
    <property type="entry name" value="AA-Vitamin_Transporters"/>
</dbReference>
<dbReference type="RefSeq" id="WP_306848001.1">
    <property type="nucleotide sequence ID" value="NZ_JAUSSK010000002.1"/>
</dbReference>
<feature type="transmembrane region" description="Helical" evidence="5">
    <location>
        <begin position="239"/>
        <end position="258"/>
    </location>
</feature>
<reference evidence="7 8" key="1">
    <citation type="submission" date="2023-07" db="EMBL/GenBank/DDBJ databases">
        <title>Sorghum-associated microbial communities from plants grown in Nebraska, USA.</title>
        <authorList>
            <person name="Schachtman D."/>
        </authorList>
    </citation>
    <scope>NUCLEOTIDE SEQUENCE [LARGE SCALE GENOMIC DNA]</scope>
    <source>
        <strain evidence="7 8">CC60</strain>
    </source>
</reference>
<evidence type="ECO:0000256" key="2">
    <source>
        <dbReference type="ARBA" id="ARBA00022692"/>
    </source>
</evidence>
<evidence type="ECO:0000313" key="7">
    <source>
        <dbReference type="EMBL" id="MDQ0008920.1"/>
    </source>
</evidence>
<dbReference type="Proteomes" id="UP001237737">
    <property type="component" value="Unassembled WGS sequence"/>
</dbReference>
<dbReference type="Pfam" id="PF00892">
    <property type="entry name" value="EamA"/>
    <property type="match status" value="2"/>
</dbReference>
<feature type="transmembrane region" description="Helical" evidence="5">
    <location>
        <begin position="264"/>
        <end position="287"/>
    </location>
</feature>
<dbReference type="InterPro" id="IPR037185">
    <property type="entry name" value="EmrE-like"/>
</dbReference>
<dbReference type="EMBL" id="JAUSSK010000002">
    <property type="protein sequence ID" value="MDQ0008920.1"/>
    <property type="molecule type" value="Genomic_DNA"/>
</dbReference>
<feature type="transmembrane region" description="Helical" evidence="5">
    <location>
        <begin position="173"/>
        <end position="192"/>
    </location>
</feature>
<comment type="subcellular location">
    <subcellularLocation>
        <location evidence="1">Membrane</location>
        <topology evidence="1">Multi-pass membrane protein</topology>
    </subcellularLocation>
</comment>
<gene>
    <name evidence="7" type="ORF">J2T07_001097</name>
</gene>
<keyword evidence="8" id="KW-1185">Reference proteome</keyword>
<sequence>MKSADLFLGILVALIWGSNFSVIEVGLRDLDPFLLTGLRFTFTAFPQVLFLRRPRDVPVAALAAYGVLFGVGLWWVVNLAMAKGMSPGLSSLVLQFSAFFTVLLSAVFLRERIRMPQWVGMLLAVAGLVIVISHIEGTSTDVGIALVLLAALSWSACNLIVKRHKPADMIAFVAWSSVFSAPVLFILTYVVHGLAPFHALTHGVSWRAAGSVLFQAYVTTVFGYMVWNNLMKKYPAASVAPLSLIVPVSGIFTSYLVFDERFEPAVWGGIVVMLMGVACFVLAPYLWRRAAVVA</sequence>
<comment type="caution">
    <text evidence="7">The sequence shown here is derived from an EMBL/GenBank/DDBJ whole genome shotgun (WGS) entry which is preliminary data.</text>
</comment>
<feature type="transmembrane region" description="Helical" evidence="5">
    <location>
        <begin position="118"/>
        <end position="136"/>
    </location>
</feature>
<feature type="transmembrane region" description="Helical" evidence="5">
    <location>
        <begin position="89"/>
        <end position="109"/>
    </location>
</feature>
<evidence type="ECO:0000259" key="6">
    <source>
        <dbReference type="Pfam" id="PF00892"/>
    </source>
</evidence>
<dbReference type="PANTHER" id="PTHR32322">
    <property type="entry name" value="INNER MEMBRANE TRANSPORTER"/>
    <property type="match status" value="1"/>
</dbReference>
<keyword evidence="3 5" id="KW-1133">Transmembrane helix</keyword>
<evidence type="ECO:0000256" key="5">
    <source>
        <dbReference type="SAM" id="Phobius"/>
    </source>
</evidence>
<dbReference type="PANTHER" id="PTHR32322:SF9">
    <property type="entry name" value="AMINO-ACID METABOLITE EFFLUX PUMP-RELATED"/>
    <property type="match status" value="1"/>
</dbReference>
<accession>A0ABT9SVX7</accession>
<dbReference type="InterPro" id="IPR000620">
    <property type="entry name" value="EamA_dom"/>
</dbReference>
<dbReference type="SUPFAM" id="SSF103481">
    <property type="entry name" value="Multidrug resistance efflux transporter EmrE"/>
    <property type="match status" value="2"/>
</dbReference>
<keyword evidence="4 5" id="KW-0472">Membrane</keyword>
<feature type="domain" description="EamA" evidence="6">
    <location>
        <begin position="143"/>
        <end position="281"/>
    </location>
</feature>